<accession>A0A2K3M8F1</accession>
<evidence type="ECO:0000313" key="2">
    <source>
        <dbReference type="Proteomes" id="UP000236291"/>
    </source>
</evidence>
<sequence>MASSSIFTPLQLCHRPPSPHFPAAAFHSFPSIQLTPSHPFRLSALPPLHWQQQWWWWGWWFLGENNEEESSSLPPEITIGIDIGTWPCCISVWNGSKVELWKKKINEMKKRSCETSKDRSNMKSHSP</sequence>
<dbReference type="EMBL" id="ASHM01052888">
    <property type="protein sequence ID" value="PNX87067.1"/>
    <property type="molecule type" value="Genomic_DNA"/>
</dbReference>
<reference evidence="1 2" key="1">
    <citation type="journal article" date="2014" name="Am. J. Bot.">
        <title>Genome assembly and annotation for red clover (Trifolium pratense; Fabaceae).</title>
        <authorList>
            <person name="Istvanek J."/>
            <person name="Jaros M."/>
            <person name="Krenek A."/>
            <person name="Repkova J."/>
        </authorList>
    </citation>
    <scope>NUCLEOTIDE SEQUENCE [LARGE SCALE GENOMIC DNA]</scope>
    <source>
        <strain evidence="2">cv. Tatra</strain>
        <tissue evidence="1">Young leaves</tissue>
    </source>
</reference>
<dbReference type="Proteomes" id="UP000236291">
    <property type="component" value="Unassembled WGS sequence"/>
</dbReference>
<dbReference type="AlphaFoldDB" id="A0A2K3M8F1"/>
<comment type="caution">
    <text evidence="1">The sequence shown here is derived from an EMBL/GenBank/DDBJ whole genome shotgun (WGS) entry which is preliminary data.</text>
</comment>
<reference evidence="1 2" key="2">
    <citation type="journal article" date="2017" name="Front. Plant Sci.">
        <title>Gene Classification and Mining of Molecular Markers Useful in Red Clover (Trifolium pratense) Breeding.</title>
        <authorList>
            <person name="Istvanek J."/>
            <person name="Dluhosova J."/>
            <person name="Dluhos P."/>
            <person name="Patkova L."/>
            <person name="Nedelnik J."/>
            <person name="Repkova J."/>
        </authorList>
    </citation>
    <scope>NUCLEOTIDE SEQUENCE [LARGE SCALE GENOMIC DNA]</scope>
    <source>
        <strain evidence="2">cv. Tatra</strain>
        <tissue evidence="1">Young leaves</tissue>
    </source>
</reference>
<name>A0A2K3M8F1_TRIPR</name>
<dbReference type="STRING" id="57577.A0A2K3M8F1"/>
<organism evidence="1 2">
    <name type="scientific">Trifolium pratense</name>
    <name type="common">Red clover</name>
    <dbReference type="NCBI Taxonomy" id="57577"/>
    <lineage>
        <taxon>Eukaryota</taxon>
        <taxon>Viridiplantae</taxon>
        <taxon>Streptophyta</taxon>
        <taxon>Embryophyta</taxon>
        <taxon>Tracheophyta</taxon>
        <taxon>Spermatophyta</taxon>
        <taxon>Magnoliopsida</taxon>
        <taxon>eudicotyledons</taxon>
        <taxon>Gunneridae</taxon>
        <taxon>Pentapetalae</taxon>
        <taxon>rosids</taxon>
        <taxon>fabids</taxon>
        <taxon>Fabales</taxon>
        <taxon>Fabaceae</taxon>
        <taxon>Papilionoideae</taxon>
        <taxon>50 kb inversion clade</taxon>
        <taxon>NPAAA clade</taxon>
        <taxon>Hologalegina</taxon>
        <taxon>IRL clade</taxon>
        <taxon>Trifolieae</taxon>
        <taxon>Trifolium</taxon>
    </lineage>
</organism>
<gene>
    <name evidence="1" type="ORF">L195_g043152</name>
</gene>
<keyword evidence="1" id="KW-0346">Stress response</keyword>
<protein>
    <submittedName>
        <fullName evidence="1">Heat shock protein 70 kDa</fullName>
    </submittedName>
</protein>
<proteinExistence type="predicted"/>
<evidence type="ECO:0000313" key="1">
    <source>
        <dbReference type="EMBL" id="PNX87067.1"/>
    </source>
</evidence>